<sequence length="416" mass="45182">MFKLSTIVSAFLLASTSASATSIIDYSFATQNLKKITPELRASTCSAFNKEVMAINRFIIDNDLPTKLVSTNLCTYIHISEGQLENTLSFDSINLYNSTNSWAGAFSEKIDVTQEMELIVFSQPGVTQYLYYSDANAVLKKQGYKVQTPDAYAPGPLGVIYNPSGVGVTAAVFNRSSNAIYVTDAKCSGINSEESCVPGGRQNSKYWILDKISPLNSTDNATVFQTDTTSIGFDFSVTGGLNKDGPSAQISTGFNFGTSSSNGSERKAVNVVVVKEANDSGLKATWYLDPSVISAAPTMGTNSEPTSYEKSDKYFGASAYRDLDLSTNGQWREIINKSNCSPEPDKNNRDIKFTSDLYIERGAYDLEGSGSSARWDYSSDSNFIRKNLSHTVTVRTQCQTDALGGLIRVVLPGILN</sequence>
<proteinExistence type="predicted"/>
<dbReference type="GeneID" id="61294927"/>
<evidence type="ECO:0000313" key="5">
    <source>
        <dbReference type="Proteomes" id="UP000183794"/>
    </source>
</evidence>
<dbReference type="OrthoDB" id="6399350at2"/>
<dbReference type="Proteomes" id="UP000182660">
    <property type="component" value="Unassembled WGS sequence"/>
</dbReference>
<gene>
    <name evidence="2" type="ORF">MT2528_1201</name>
    <name evidence="3" type="ORF">NVI5450_1173</name>
</gene>
<dbReference type="KEGG" id="mvs:MVIS_1616"/>
<reference evidence="2 4" key="1">
    <citation type="submission" date="2016-11" db="EMBL/GenBank/DDBJ databases">
        <authorList>
            <person name="Klemetsen T."/>
        </authorList>
    </citation>
    <scope>NUCLEOTIDE SEQUENCE [LARGE SCALE GENOMIC DNA]</scope>
    <source>
        <strain evidence="2">MT 2528</strain>
    </source>
</reference>
<dbReference type="PATRIC" id="fig|80854.5.peg.1718"/>
<dbReference type="RefSeq" id="WP_045109921.1">
    <property type="nucleotide sequence ID" value="NZ_CAWQZC010000041.1"/>
</dbReference>
<dbReference type="HOGENOM" id="CLU_645494_0_0_6"/>
<dbReference type="EMBL" id="FPLJ01000032">
    <property type="protein sequence ID" value="SGY87104.1"/>
    <property type="molecule type" value="Genomic_DNA"/>
</dbReference>
<evidence type="ECO:0000313" key="4">
    <source>
        <dbReference type="Proteomes" id="UP000182660"/>
    </source>
</evidence>
<evidence type="ECO:0000256" key="1">
    <source>
        <dbReference type="SAM" id="SignalP"/>
    </source>
</evidence>
<evidence type="ECO:0000313" key="2">
    <source>
        <dbReference type="EMBL" id="SGY87104.1"/>
    </source>
</evidence>
<accession>A0A090IHW4</accession>
<feature type="signal peptide" evidence="1">
    <location>
        <begin position="1"/>
        <end position="20"/>
    </location>
</feature>
<organism evidence="3 5">
    <name type="scientific">Moritella viscosa</name>
    <dbReference type="NCBI Taxonomy" id="80854"/>
    <lineage>
        <taxon>Bacteria</taxon>
        <taxon>Pseudomonadati</taxon>
        <taxon>Pseudomonadota</taxon>
        <taxon>Gammaproteobacteria</taxon>
        <taxon>Alteromonadales</taxon>
        <taxon>Moritellaceae</taxon>
        <taxon>Moritella</taxon>
    </lineage>
</organism>
<keyword evidence="1" id="KW-0732">Signal</keyword>
<dbReference type="EMBL" id="FPLD01000038">
    <property type="protein sequence ID" value="SGY90922.1"/>
    <property type="molecule type" value="Genomic_DNA"/>
</dbReference>
<dbReference type="AlphaFoldDB" id="A0A090IHW4"/>
<keyword evidence="4" id="KW-1185">Reference proteome</keyword>
<dbReference type="Proteomes" id="UP000183794">
    <property type="component" value="Unassembled WGS sequence"/>
</dbReference>
<reference evidence="3 5" key="2">
    <citation type="submission" date="2016-11" db="EMBL/GenBank/DDBJ databases">
        <authorList>
            <person name="Jaros S."/>
            <person name="Januszkiewicz K."/>
            <person name="Wedrychowicz H."/>
        </authorList>
    </citation>
    <scope>NUCLEOTIDE SEQUENCE [LARGE SCALE GENOMIC DNA]</scope>
    <source>
        <strain evidence="3">NVI 5450</strain>
    </source>
</reference>
<protein>
    <submittedName>
        <fullName evidence="3">Uncharacterized protein</fullName>
    </submittedName>
</protein>
<name>A0A090IHW4_9GAMM</name>
<feature type="chain" id="PRO_5015029891" evidence="1">
    <location>
        <begin position="21"/>
        <end position="416"/>
    </location>
</feature>
<evidence type="ECO:0000313" key="3">
    <source>
        <dbReference type="EMBL" id="SGY90922.1"/>
    </source>
</evidence>